<evidence type="ECO:0000313" key="2">
    <source>
        <dbReference type="Proteomes" id="UP000053477"/>
    </source>
</evidence>
<accession>A0A0H2RC45</accession>
<reference evidence="1 2" key="1">
    <citation type="submission" date="2015-04" db="EMBL/GenBank/DDBJ databases">
        <title>Complete genome sequence of Schizopora paradoxa KUC8140, a cosmopolitan wood degrader in East Asia.</title>
        <authorList>
            <consortium name="DOE Joint Genome Institute"/>
            <person name="Min B."/>
            <person name="Park H."/>
            <person name="Jang Y."/>
            <person name="Kim J.-J."/>
            <person name="Kim K.H."/>
            <person name="Pangilinan J."/>
            <person name="Lipzen A."/>
            <person name="Riley R."/>
            <person name="Grigoriev I.V."/>
            <person name="Spatafora J.W."/>
            <person name="Choi I.-G."/>
        </authorList>
    </citation>
    <scope>NUCLEOTIDE SEQUENCE [LARGE SCALE GENOMIC DNA]</scope>
    <source>
        <strain evidence="1 2">KUC8140</strain>
    </source>
</reference>
<dbReference type="InParanoid" id="A0A0H2RC45"/>
<dbReference type="AlphaFoldDB" id="A0A0H2RC45"/>
<name>A0A0H2RC45_9AGAM</name>
<proteinExistence type="predicted"/>
<dbReference type="Proteomes" id="UP000053477">
    <property type="component" value="Unassembled WGS sequence"/>
</dbReference>
<protein>
    <submittedName>
        <fullName evidence="1">Uncharacterized protein</fullName>
    </submittedName>
</protein>
<evidence type="ECO:0000313" key="1">
    <source>
        <dbReference type="EMBL" id="KLO09389.1"/>
    </source>
</evidence>
<keyword evidence="2" id="KW-1185">Reference proteome</keyword>
<dbReference type="EMBL" id="KQ086057">
    <property type="protein sequence ID" value="KLO09389.1"/>
    <property type="molecule type" value="Genomic_DNA"/>
</dbReference>
<sequence length="399" mass="46379">MPKSNGVALKRRGPCDYLQTGFSSAGSLLEHKVEQVAVRVWLAQYKNAERNISIFDNANYTINKDDCKSLLIYAGSSMPAIQFMAFETIVHRLAINPTILDKFQESFGVAVPIDSIVTSWKQGNMFYNESWVQMHNLVLRCFTRHHESNSVLGAYAQLYQYKTSNRDFDFSDFEQILLRCKDNTDISLAVEFMARSWNGKGLRSYVERKGFGDTVLYNCAIAIDRRYEHMFDSRKYELRLYGPFVRFAMLFISELWASVRTLGKEKLDELASDSSLIERGMWAKIFKIFWMSQRPVAWDVPPKFSSQPSRPWSKECHNELPDHPDHRYAKLREALLQLERTYTNPLRRRICKLDAQGHTDYADDSYSDPTKFQQIKSHRTFPFQSLTNFGLGQRACTTY</sequence>
<gene>
    <name evidence="1" type="ORF">SCHPADRAFT_567603</name>
</gene>
<organism evidence="1 2">
    <name type="scientific">Schizopora paradoxa</name>
    <dbReference type="NCBI Taxonomy" id="27342"/>
    <lineage>
        <taxon>Eukaryota</taxon>
        <taxon>Fungi</taxon>
        <taxon>Dikarya</taxon>
        <taxon>Basidiomycota</taxon>
        <taxon>Agaricomycotina</taxon>
        <taxon>Agaricomycetes</taxon>
        <taxon>Hymenochaetales</taxon>
        <taxon>Schizoporaceae</taxon>
        <taxon>Schizopora</taxon>
    </lineage>
</organism>